<dbReference type="InterPro" id="IPR036291">
    <property type="entry name" value="NAD(P)-bd_dom_sf"/>
</dbReference>
<name>A0A7G2C578_9TRYP</name>
<dbReference type="GO" id="GO:0005737">
    <property type="term" value="C:cytoplasm"/>
    <property type="evidence" value="ECO:0007669"/>
    <property type="project" value="TreeGrafter"/>
</dbReference>
<evidence type="ECO:0000313" key="6">
    <source>
        <dbReference type="Proteomes" id="UP000515908"/>
    </source>
</evidence>
<dbReference type="GO" id="GO:0004029">
    <property type="term" value="F:aldehyde dehydrogenase (NAD+) activity"/>
    <property type="evidence" value="ECO:0007669"/>
    <property type="project" value="TreeGrafter"/>
</dbReference>
<dbReference type="InterPro" id="IPR051783">
    <property type="entry name" value="NAD(P)-dependent_oxidoreduct"/>
</dbReference>
<sequence>MFRVFSDSCLSLEDMDTVLCPNLQERPHVLGPGTDFFTEDGEPVRPQPGMETLQKVFSGSALDLNAMNSGDEEPTSPLGQSSSPTGRNIPVSTILNQLTTETEREKLRTAKSKIIVLVIGDATYISSHMVSKLLDIGYTVRLTLSDTSKPQIMEMFYNRETANRLSIIQVDMTNSGALRDVIRGCRYVIHCGCPNSAFSNKEKGQTKGGPGKSALSYHTEAVQALFDGVQLSGKSTVKRVILTGAATSVTSDTVPESGSYDETCWSTAAQTDKDSVPYAKLVFEKEARRISLMLGVELIVLLPSVMLGPSRTEEMGEANTLLQTLAKGSRLFPFCPDLYWNFVDVNDVAEAFVRSLETPLTEVKDRRIIISGECLGLPQLCSIIKLKYPHLHPPTYKASRLFTLLLSGVLSSSVNIKFLWRSLGVKKVLDNSCARQSLQMRFTPIEDTVVACIDRMIRAEALPPPPPAAVVEAERKRNKIVAIVSVTVGVVAVVTLVAKRVSQK</sequence>
<dbReference type="PANTHER" id="PTHR48079">
    <property type="entry name" value="PROTEIN YEEZ"/>
    <property type="match status" value="1"/>
</dbReference>
<dbReference type="PANTHER" id="PTHR48079:SF6">
    <property type="entry name" value="NAD(P)-BINDING DOMAIN-CONTAINING PROTEIN-RELATED"/>
    <property type="match status" value="1"/>
</dbReference>
<evidence type="ECO:0000313" key="5">
    <source>
        <dbReference type="EMBL" id="CAD2214886.1"/>
    </source>
</evidence>
<dbReference type="SUPFAM" id="SSF51735">
    <property type="entry name" value="NAD(P)-binding Rossmann-fold domains"/>
    <property type="match status" value="1"/>
</dbReference>
<dbReference type="Gene3D" id="3.40.50.720">
    <property type="entry name" value="NAD(P)-binding Rossmann-like Domain"/>
    <property type="match status" value="1"/>
</dbReference>
<organism evidence="5 6">
    <name type="scientific">Angomonas deanei</name>
    <dbReference type="NCBI Taxonomy" id="59799"/>
    <lineage>
        <taxon>Eukaryota</taxon>
        <taxon>Discoba</taxon>
        <taxon>Euglenozoa</taxon>
        <taxon>Kinetoplastea</taxon>
        <taxon>Metakinetoplastina</taxon>
        <taxon>Trypanosomatida</taxon>
        <taxon>Trypanosomatidae</taxon>
        <taxon>Strigomonadinae</taxon>
        <taxon>Angomonas</taxon>
    </lineage>
</organism>
<dbReference type="FunFam" id="3.40.50.720:FF:000644">
    <property type="entry name" value="NAD dependent epimerase/dehydratase family, putative"/>
    <property type="match status" value="1"/>
</dbReference>
<evidence type="ECO:0000256" key="3">
    <source>
        <dbReference type="SAM" id="Phobius"/>
    </source>
</evidence>
<feature type="region of interest" description="Disordered" evidence="2">
    <location>
        <begin position="64"/>
        <end position="90"/>
    </location>
</feature>
<dbReference type="AlphaFoldDB" id="A0A7G2C578"/>
<feature type="transmembrane region" description="Helical" evidence="3">
    <location>
        <begin position="480"/>
        <end position="498"/>
    </location>
</feature>
<protein>
    <submittedName>
        <fullName evidence="5">NAD dependent epimerase/dehydratase family, putative</fullName>
    </submittedName>
</protein>
<accession>A0A7G2C578</accession>
<dbReference type="EMBL" id="LR877148">
    <property type="protein sequence ID" value="CAD2214886.1"/>
    <property type="molecule type" value="Genomic_DNA"/>
</dbReference>
<feature type="domain" description="NAD-dependent epimerase/dehydratase" evidence="4">
    <location>
        <begin position="116"/>
        <end position="366"/>
    </location>
</feature>
<feature type="compositionally biased region" description="Polar residues" evidence="2">
    <location>
        <begin position="77"/>
        <end position="90"/>
    </location>
</feature>
<dbReference type="Proteomes" id="UP000515908">
    <property type="component" value="Chromosome 04"/>
</dbReference>
<dbReference type="OrthoDB" id="2735536at2759"/>
<keyword evidence="3" id="KW-0812">Transmembrane</keyword>
<dbReference type="InterPro" id="IPR001509">
    <property type="entry name" value="Epimerase_deHydtase"/>
</dbReference>
<reference evidence="5 6" key="1">
    <citation type="submission" date="2020-08" db="EMBL/GenBank/DDBJ databases">
        <authorList>
            <person name="Newling K."/>
            <person name="Davey J."/>
            <person name="Forrester S."/>
        </authorList>
    </citation>
    <scope>NUCLEOTIDE SEQUENCE [LARGE SCALE GENOMIC DNA]</scope>
    <source>
        <strain evidence="6">Crithidia deanei Carvalho (ATCC PRA-265)</strain>
    </source>
</reference>
<keyword evidence="1" id="KW-0560">Oxidoreductase</keyword>
<evidence type="ECO:0000259" key="4">
    <source>
        <dbReference type="Pfam" id="PF01370"/>
    </source>
</evidence>
<dbReference type="VEuPathDB" id="TriTrypDB:ADEAN_000233900"/>
<keyword evidence="3" id="KW-0472">Membrane</keyword>
<gene>
    <name evidence="5" type="ORF">ADEAN_000233900</name>
</gene>
<dbReference type="Pfam" id="PF01370">
    <property type="entry name" value="Epimerase"/>
    <property type="match status" value="1"/>
</dbReference>
<keyword evidence="6" id="KW-1185">Reference proteome</keyword>
<proteinExistence type="predicted"/>
<keyword evidence="3" id="KW-1133">Transmembrane helix</keyword>
<evidence type="ECO:0000256" key="2">
    <source>
        <dbReference type="SAM" id="MobiDB-lite"/>
    </source>
</evidence>
<evidence type="ECO:0000256" key="1">
    <source>
        <dbReference type="ARBA" id="ARBA00023002"/>
    </source>
</evidence>